<reference evidence="2 3" key="1">
    <citation type="journal article" date="2022" name="G3 (Bethesda)">
        <title>Enemy or ally: a genomic approach to elucidate the lifestyle of Phyllosticta citrichinaensis.</title>
        <authorList>
            <person name="Buijs V.A."/>
            <person name="Groenewald J.Z."/>
            <person name="Haridas S."/>
            <person name="LaButti K.M."/>
            <person name="Lipzen A."/>
            <person name="Martin F.M."/>
            <person name="Barry K."/>
            <person name="Grigoriev I.V."/>
            <person name="Crous P.W."/>
            <person name="Seidl M.F."/>
        </authorList>
    </citation>
    <scope>NUCLEOTIDE SEQUENCE [LARGE SCALE GENOMIC DNA]</scope>
    <source>
        <strain evidence="2 3">CBS 129764</strain>
    </source>
</reference>
<comment type="caution">
    <text evidence="2">The sequence shown here is derived from an EMBL/GenBank/DDBJ whole genome shotgun (WGS) entry which is preliminary data.</text>
</comment>
<proteinExistence type="predicted"/>
<name>A0ABR1Y7F7_9PEZI</name>
<gene>
    <name evidence="2" type="ORF">IWX90DRAFT_22236</name>
</gene>
<keyword evidence="1" id="KW-1133">Transmembrane helix</keyword>
<sequence>MAAKSIFDDLSLLHATAQKDPGWQFVHDEQALIHSIINVTSTSSPSFQAVALNGQATREMWDKQRASSSNAWARRAIGWDAKFKLTGIFLDTACSEASGNSAGAWNASSRDNGTIFLDIGPSDSLNNEFSGASCSISVKQVLFVIQQWIVENDFDAQRPDYSPNGYDSTPFSQVDDVPSSATNVGIANELADWFNAVIPSLQSLFPNPQTANLTSIAMRLSNTVAELGHGHTPMDGLAMVVAFMFANILTTFDWTFEEVPGMTTRQGPVRWQIYGSGPRLQWQWVIAIVIGVNIVVQLYDIFLILWHRNAKGLWLSLGGMLFAANAAAPMAVVKLDQGAGFIPDSKKDARFFMRQTKDSEGDEMRAVMISDRDEDRLKVYEVLDSKKSYGKVDPVEDDSK</sequence>
<evidence type="ECO:0000256" key="1">
    <source>
        <dbReference type="SAM" id="Phobius"/>
    </source>
</evidence>
<keyword evidence="1" id="KW-0472">Membrane</keyword>
<evidence type="ECO:0000313" key="2">
    <source>
        <dbReference type="EMBL" id="KAK8177576.1"/>
    </source>
</evidence>
<accession>A0ABR1Y7F7</accession>
<dbReference type="EMBL" id="JBBWUH010000001">
    <property type="protein sequence ID" value="KAK8177576.1"/>
    <property type="molecule type" value="Genomic_DNA"/>
</dbReference>
<keyword evidence="3" id="KW-1185">Reference proteome</keyword>
<feature type="transmembrane region" description="Helical" evidence="1">
    <location>
        <begin position="284"/>
        <end position="306"/>
    </location>
</feature>
<feature type="transmembrane region" description="Helical" evidence="1">
    <location>
        <begin position="313"/>
        <end position="333"/>
    </location>
</feature>
<evidence type="ECO:0000313" key="3">
    <source>
        <dbReference type="Proteomes" id="UP001456524"/>
    </source>
</evidence>
<protein>
    <submittedName>
        <fullName evidence="2">Uncharacterized protein</fullName>
    </submittedName>
</protein>
<organism evidence="2 3">
    <name type="scientific">Phyllosticta citrichinensis</name>
    <dbReference type="NCBI Taxonomy" id="1130410"/>
    <lineage>
        <taxon>Eukaryota</taxon>
        <taxon>Fungi</taxon>
        <taxon>Dikarya</taxon>
        <taxon>Ascomycota</taxon>
        <taxon>Pezizomycotina</taxon>
        <taxon>Dothideomycetes</taxon>
        <taxon>Dothideomycetes incertae sedis</taxon>
        <taxon>Botryosphaeriales</taxon>
        <taxon>Phyllostictaceae</taxon>
        <taxon>Phyllosticta</taxon>
    </lineage>
</organism>
<keyword evidence="1" id="KW-0812">Transmembrane</keyword>
<dbReference type="Proteomes" id="UP001456524">
    <property type="component" value="Unassembled WGS sequence"/>
</dbReference>